<dbReference type="InterPro" id="IPR001789">
    <property type="entry name" value="Sig_transdc_resp-reg_receiver"/>
</dbReference>
<dbReference type="Pfam" id="PF04397">
    <property type="entry name" value="LytTR"/>
    <property type="match status" value="1"/>
</dbReference>
<sequence length="253" mass="28776">MTQPVRILHAEDEAPQRRAFRDLIAQIWPEAELVASCKDGESAIAACQQLSPDVAFLDIRMPNKSGLDVARQIGDHTFVVFTTAYDQYAINAFESGAVDYLLKPLTAVRFSETVARLRTRIEQQQPVKLDQLLATLDQLSTHSESQPLRWLTASQGETLKMIAVEDVRYFQADAKYTKVVTNTQEAWLRISLKELAQKLDPQHFWQVHRSVIVAVTCIDSVAKNELGQWHLQLRGSSEYLPVSQEFQRRLRAL</sequence>
<evidence type="ECO:0000259" key="4">
    <source>
        <dbReference type="PROSITE" id="PS50930"/>
    </source>
</evidence>
<dbReference type="Proteomes" id="UP000614811">
    <property type="component" value="Unassembled WGS sequence"/>
</dbReference>
<dbReference type="RefSeq" id="WP_189398671.1">
    <property type="nucleotide sequence ID" value="NZ_BMXA01000001.1"/>
</dbReference>
<protein>
    <submittedName>
        <fullName evidence="5">DNA-binding response regulator</fullName>
    </submittedName>
</protein>
<dbReference type="PROSITE" id="PS50930">
    <property type="entry name" value="HTH_LYTTR"/>
    <property type="match status" value="1"/>
</dbReference>
<keyword evidence="6" id="KW-1185">Reference proteome</keyword>
<reference evidence="5" key="2">
    <citation type="submission" date="2020-09" db="EMBL/GenBank/DDBJ databases">
        <authorList>
            <person name="Sun Q."/>
            <person name="Kim S."/>
        </authorList>
    </citation>
    <scope>NUCLEOTIDE SEQUENCE</scope>
    <source>
        <strain evidence="5">KCTC 12711</strain>
    </source>
</reference>
<dbReference type="InterPro" id="IPR011006">
    <property type="entry name" value="CheY-like_superfamily"/>
</dbReference>
<dbReference type="PANTHER" id="PTHR37299">
    <property type="entry name" value="TRANSCRIPTIONAL REGULATOR-RELATED"/>
    <property type="match status" value="1"/>
</dbReference>
<dbReference type="InterPro" id="IPR046947">
    <property type="entry name" value="LytR-like"/>
</dbReference>
<dbReference type="AlphaFoldDB" id="A0A918RLH4"/>
<feature type="modified residue" description="4-aspartylphosphate" evidence="2">
    <location>
        <position position="58"/>
    </location>
</feature>
<feature type="domain" description="Response regulatory" evidence="3">
    <location>
        <begin position="6"/>
        <end position="118"/>
    </location>
</feature>
<dbReference type="SUPFAM" id="SSF52172">
    <property type="entry name" value="CheY-like"/>
    <property type="match status" value="1"/>
</dbReference>
<reference evidence="5" key="1">
    <citation type="journal article" date="2014" name="Int. J. Syst. Evol. Microbiol.">
        <title>Complete genome sequence of Corynebacterium casei LMG S-19264T (=DSM 44701T), isolated from a smear-ripened cheese.</title>
        <authorList>
            <consortium name="US DOE Joint Genome Institute (JGI-PGF)"/>
            <person name="Walter F."/>
            <person name="Albersmeier A."/>
            <person name="Kalinowski J."/>
            <person name="Ruckert C."/>
        </authorList>
    </citation>
    <scope>NUCLEOTIDE SEQUENCE</scope>
    <source>
        <strain evidence="5">KCTC 12711</strain>
    </source>
</reference>
<feature type="domain" description="HTH LytTR-type" evidence="4">
    <location>
        <begin position="151"/>
        <end position="253"/>
    </location>
</feature>
<keyword evidence="5" id="KW-0238">DNA-binding</keyword>
<dbReference type="GO" id="GO:0003677">
    <property type="term" value="F:DNA binding"/>
    <property type="evidence" value="ECO:0007669"/>
    <property type="project" value="UniProtKB-KW"/>
</dbReference>
<accession>A0A918RLH4</accession>
<dbReference type="Gene3D" id="3.40.50.2300">
    <property type="match status" value="1"/>
</dbReference>
<gene>
    <name evidence="5" type="primary">algR</name>
    <name evidence="5" type="ORF">GCM10008090_07670</name>
</gene>
<dbReference type="SMART" id="SM00448">
    <property type="entry name" value="REC"/>
    <property type="match status" value="1"/>
</dbReference>
<comment type="caution">
    <text evidence="5">The sequence shown here is derived from an EMBL/GenBank/DDBJ whole genome shotgun (WGS) entry which is preliminary data.</text>
</comment>
<dbReference type="Pfam" id="PF00072">
    <property type="entry name" value="Response_reg"/>
    <property type="match status" value="1"/>
</dbReference>
<evidence type="ECO:0000256" key="1">
    <source>
        <dbReference type="ARBA" id="ARBA00023012"/>
    </source>
</evidence>
<keyword evidence="2" id="KW-0597">Phosphoprotein</keyword>
<evidence type="ECO:0000256" key="2">
    <source>
        <dbReference type="PROSITE-ProRule" id="PRU00169"/>
    </source>
</evidence>
<keyword evidence="1" id="KW-0902">Two-component regulatory system</keyword>
<dbReference type="PROSITE" id="PS50110">
    <property type="entry name" value="RESPONSE_REGULATORY"/>
    <property type="match status" value="1"/>
</dbReference>
<organism evidence="5 6">
    <name type="scientific">Arenicella chitinivorans</name>
    <dbReference type="NCBI Taxonomy" id="1329800"/>
    <lineage>
        <taxon>Bacteria</taxon>
        <taxon>Pseudomonadati</taxon>
        <taxon>Pseudomonadota</taxon>
        <taxon>Gammaproteobacteria</taxon>
        <taxon>Arenicellales</taxon>
        <taxon>Arenicellaceae</taxon>
        <taxon>Arenicella</taxon>
    </lineage>
</organism>
<evidence type="ECO:0000313" key="6">
    <source>
        <dbReference type="Proteomes" id="UP000614811"/>
    </source>
</evidence>
<dbReference type="EMBL" id="BMXA01000001">
    <property type="protein sequence ID" value="GHA01045.1"/>
    <property type="molecule type" value="Genomic_DNA"/>
</dbReference>
<evidence type="ECO:0000259" key="3">
    <source>
        <dbReference type="PROSITE" id="PS50110"/>
    </source>
</evidence>
<name>A0A918RLH4_9GAMM</name>
<dbReference type="InterPro" id="IPR007492">
    <property type="entry name" value="LytTR_DNA-bd_dom"/>
</dbReference>
<evidence type="ECO:0000313" key="5">
    <source>
        <dbReference type="EMBL" id="GHA01045.1"/>
    </source>
</evidence>
<proteinExistence type="predicted"/>
<dbReference type="Gene3D" id="2.40.50.1020">
    <property type="entry name" value="LytTr DNA-binding domain"/>
    <property type="match status" value="1"/>
</dbReference>
<dbReference type="PANTHER" id="PTHR37299:SF1">
    <property type="entry name" value="STAGE 0 SPORULATION PROTEIN A HOMOLOG"/>
    <property type="match status" value="1"/>
</dbReference>
<dbReference type="SMART" id="SM00850">
    <property type="entry name" value="LytTR"/>
    <property type="match status" value="1"/>
</dbReference>
<dbReference type="GO" id="GO:0000156">
    <property type="term" value="F:phosphorelay response regulator activity"/>
    <property type="evidence" value="ECO:0007669"/>
    <property type="project" value="InterPro"/>
</dbReference>